<sequence>MDRQLNLRLIEEGASAERLDALTSYLRQELLQLDVDDVRRPSTADAPPGARAIDAVALGGLVVTLGRSAAALGNVVAVIRSWLSRGDGVKRTVKIEIGGDTLELSEVSQAEQDRLITLFVDRHSTGGGRP</sequence>
<dbReference type="Proteomes" id="UP000294114">
    <property type="component" value="Unassembled WGS sequence"/>
</dbReference>
<reference evidence="1 2" key="1">
    <citation type="submission" date="2019-02" db="EMBL/GenBank/DDBJ databases">
        <title>Sequencing the genomes of 1000 actinobacteria strains.</title>
        <authorList>
            <person name="Klenk H.-P."/>
        </authorList>
    </citation>
    <scope>NUCLEOTIDE SEQUENCE [LARGE SCALE GENOMIC DNA]</scope>
    <source>
        <strain evidence="1 2">DSM 45612</strain>
    </source>
</reference>
<protein>
    <submittedName>
        <fullName evidence="1">Uncharacterized protein</fullName>
    </submittedName>
</protein>
<name>A0A4Q8B6Y4_9ACTN</name>
<dbReference type="OrthoDB" id="4557965at2"/>
<proteinExistence type="predicted"/>
<gene>
    <name evidence="1" type="ORF">EV384_1225</name>
</gene>
<keyword evidence="2" id="KW-1185">Reference proteome</keyword>
<comment type="caution">
    <text evidence="1">The sequence shown here is derived from an EMBL/GenBank/DDBJ whole genome shotgun (WGS) entry which is preliminary data.</text>
</comment>
<evidence type="ECO:0000313" key="1">
    <source>
        <dbReference type="EMBL" id="RZU72841.1"/>
    </source>
</evidence>
<dbReference type="AlphaFoldDB" id="A0A4Q8B6Y4"/>
<evidence type="ECO:0000313" key="2">
    <source>
        <dbReference type="Proteomes" id="UP000294114"/>
    </source>
</evidence>
<dbReference type="EMBL" id="SHLD01000001">
    <property type="protein sequence ID" value="RZU72841.1"/>
    <property type="molecule type" value="Genomic_DNA"/>
</dbReference>
<organism evidence="1 2">
    <name type="scientific">Micromonospora kangleipakensis</name>
    <dbReference type="NCBI Taxonomy" id="1077942"/>
    <lineage>
        <taxon>Bacteria</taxon>
        <taxon>Bacillati</taxon>
        <taxon>Actinomycetota</taxon>
        <taxon>Actinomycetes</taxon>
        <taxon>Micromonosporales</taxon>
        <taxon>Micromonosporaceae</taxon>
        <taxon>Micromonospora</taxon>
    </lineage>
</organism>
<dbReference type="RefSeq" id="WP_130330928.1">
    <property type="nucleotide sequence ID" value="NZ_SHLD01000001.1"/>
</dbReference>
<accession>A0A4Q8B6Y4</accession>